<dbReference type="EMBL" id="VJZR01000001">
    <property type="protein sequence ID" value="TRX23620.1"/>
    <property type="molecule type" value="Genomic_DNA"/>
</dbReference>
<keyword evidence="1" id="KW-0472">Membrane</keyword>
<comment type="caution">
    <text evidence="2">The sequence shown here is derived from an EMBL/GenBank/DDBJ whole genome shotgun (WGS) entry which is preliminary data.</text>
</comment>
<gene>
    <name evidence="2" type="ORF">FNW17_00110</name>
</gene>
<keyword evidence="3" id="KW-1185">Reference proteome</keyword>
<dbReference type="AlphaFoldDB" id="A0A553CSW2"/>
<feature type="transmembrane region" description="Helical" evidence="1">
    <location>
        <begin position="44"/>
        <end position="61"/>
    </location>
</feature>
<name>A0A553CSW2_9FLAO</name>
<reference evidence="2 3" key="1">
    <citation type="submission" date="2019-07" db="EMBL/GenBank/DDBJ databases">
        <title>Novel species of Flavobacterium.</title>
        <authorList>
            <person name="Liu Q."/>
            <person name="Xin Y.-H."/>
        </authorList>
    </citation>
    <scope>NUCLEOTIDE SEQUENCE [LARGE SCALE GENOMIC DNA]</scope>
    <source>
        <strain evidence="2 3">LB3P56</strain>
    </source>
</reference>
<accession>A0A553CSW2</accession>
<proteinExistence type="predicted"/>
<evidence type="ECO:0000313" key="3">
    <source>
        <dbReference type="Proteomes" id="UP000318585"/>
    </source>
</evidence>
<sequence length="106" mass="12297">MNNKNFSDYDISLRGQLFVNLPVTVIIIITAFGLSMFFDVNFKIALLVGMVLGWIYWSFSVKRWIQWATKNDVDIDRLVKIGKRGLLVWSKNTVETVTKHNKTPFI</sequence>
<organism evidence="2 3">
    <name type="scientific">Flavobacterium franklandianum</name>
    <dbReference type="NCBI Taxonomy" id="2594430"/>
    <lineage>
        <taxon>Bacteria</taxon>
        <taxon>Pseudomonadati</taxon>
        <taxon>Bacteroidota</taxon>
        <taxon>Flavobacteriia</taxon>
        <taxon>Flavobacteriales</taxon>
        <taxon>Flavobacteriaceae</taxon>
        <taxon>Flavobacterium</taxon>
    </lineage>
</organism>
<feature type="transmembrane region" description="Helical" evidence="1">
    <location>
        <begin position="17"/>
        <end position="38"/>
    </location>
</feature>
<keyword evidence="1" id="KW-0812">Transmembrane</keyword>
<evidence type="ECO:0000313" key="2">
    <source>
        <dbReference type="EMBL" id="TRX23620.1"/>
    </source>
</evidence>
<dbReference type="Proteomes" id="UP000318585">
    <property type="component" value="Unassembled WGS sequence"/>
</dbReference>
<evidence type="ECO:0000256" key="1">
    <source>
        <dbReference type="SAM" id="Phobius"/>
    </source>
</evidence>
<dbReference type="RefSeq" id="WP_144070592.1">
    <property type="nucleotide sequence ID" value="NZ_VJZR01000001.1"/>
</dbReference>
<keyword evidence="1" id="KW-1133">Transmembrane helix</keyword>
<protein>
    <submittedName>
        <fullName evidence="2">Uncharacterized protein</fullName>
    </submittedName>
</protein>
<dbReference type="OrthoDB" id="1367392at2"/>